<dbReference type="Proteomes" id="UP000461730">
    <property type="component" value="Unassembled WGS sequence"/>
</dbReference>
<sequence length="72" mass="8270">MRMTELDKKLQEIALANWEQFVHLVGQDAILSAKICLLRQNKASYGEIENRLGITTNQARYGCQKCEDKKTL</sequence>
<gene>
    <name evidence="1" type="ORF">GO493_24140</name>
</gene>
<name>A0A7K1UAS5_9BACT</name>
<dbReference type="AlphaFoldDB" id="A0A7K1UAS5"/>
<reference evidence="1 2" key="1">
    <citation type="submission" date="2019-12" db="EMBL/GenBank/DDBJ databases">
        <title>Chitinophaga sp. strain ysch24 (GDMCC 1.1355), whole genome shotgun sequence.</title>
        <authorList>
            <person name="Zhang X."/>
        </authorList>
    </citation>
    <scope>NUCLEOTIDE SEQUENCE [LARGE SCALE GENOMIC DNA]</scope>
    <source>
        <strain evidence="2">ysch24</strain>
    </source>
</reference>
<evidence type="ECO:0008006" key="3">
    <source>
        <dbReference type="Google" id="ProtNLM"/>
    </source>
</evidence>
<dbReference type="RefSeq" id="WP_157308805.1">
    <property type="nucleotide sequence ID" value="NZ_WRXN01000013.1"/>
</dbReference>
<organism evidence="1 2">
    <name type="scientific">Chitinophaga tropicalis</name>
    <dbReference type="NCBI Taxonomy" id="2683588"/>
    <lineage>
        <taxon>Bacteria</taxon>
        <taxon>Pseudomonadati</taxon>
        <taxon>Bacteroidota</taxon>
        <taxon>Chitinophagia</taxon>
        <taxon>Chitinophagales</taxon>
        <taxon>Chitinophagaceae</taxon>
        <taxon>Chitinophaga</taxon>
    </lineage>
</organism>
<keyword evidence="2" id="KW-1185">Reference proteome</keyword>
<proteinExistence type="predicted"/>
<dbReference type="EMBL" id="WRXN01000013">
    <property type="protein sequence ID" value="MVT11378.1"/>
    <property type="molecule type" value="Genomic_DNA"/>
</dbReference>
<evidence type="ECO:0000313" key="1">
    <source>
        <dbReference type="EMBL" id="MVT11378.1"/>
    </source>
</evidence>
<comment type="caution">
    <text evidence="1">The sequence shown here is derived from an EMBL/GenBank/DDBJ whole genome shotgun (WGS) entry which is preliminary data.</text>
</comment>
<accession>A0A7K1UAS5</accession>
<protein>
    <recommendedName>
        <fullName evidence="3">Transcriptional regulator</fullName>
    </recommendedName>
</protein>
<evidence type="ECO:0000313" key="2">
    <source>
        <dbReference type="Proteomes" id="UP000461730"/>
    </source>
</evidence>